<dbReference type="GO" id="GO:0008270">
    <property type="term" value="F:zinc ion binding"/>
    <property type="evidence" value="ECO:0007669"/>
    <property type="project" value="UniProtKB-KW"/>
</dbReference>
<keyword evidence="6" id="KW-0833">Ubl conjugation pathway</keyword>
<gene>
    <name evidence="10" type="ORF">FSP39_020705</name>
</gene>
<dbReference type="InterPro" id="IPR044066">
    <property type="entry name" value="TRIAD_supradom"/>
</dbReference>
<evidence type="ECO:0000256" key="1">
    <source>
        <dbReference type="ARBA" id="ARBA00004906"/>
    </source>
</evidence>
<dbReference type="SUPFAM" id="SSF57850">
    <property type="entry name" value="RING/U-box"/>
    <property type="match status" value="3"/>
</dbReference>
<dbReference type="InterPro" id="IPR047544">
    <property type="entry name" value="RING-HC_RBR_RNF216"/>
</dbReference>
<dbReference type="InterPro" id="IPR047546">
    <property type="entry name" value="Rcat_RBR_RNF216"/>
</dbReference>
<dbReference type="InterPro" id="IPR058758">
    <property type="entry name" value="UBA_RNF216"/>
</dbReference>
<accession>A0AA88XXI4</accession>
<dbReference type="InterPro" id="IPR047545">
    <property type="entry name" value="BRcat_RBR_RNF216"/>
</dbReference>
<feature type="compositionally biased region" description="Basic and acidic residues" evidence="8">
    <location>
        <begin position="58"/>
        <end position="78"/>
    </location>
</feature>
<dbReference type="AlphaFoldDB" id="A0AA88XXI4"/>
<evidence type="ECO:0000256" key="5">
    <source>
        <dbReference type="ARBA" id="ARBA00022771"/>
    </source>
</evidence>
<evidence type="ECO:0000256" key="3">
    <source>
        <dbReference type="ARBA" id="ARBA00022723"/>
    </source>
</evidence>
<reference evidence="10" key="1">
    <citation type="submission" date="2019-08" db="EMBL/GenBank/DDBJ databases">
        <title>The improved chromosome-level genome for the pearl oyster Pinctada fucata martensii using PacBio sequencing and Hi-C.</title>
        <authorList>
            <person name="Zheng Z."/>
        </authorList>
    </citation>
    <scope>NUCLEOTIDE SEQUENCE</scope>
    <source>
        <strain evidence="10">ZZ-2019</strain>
        <tissue evidence="10">Adductor muscle</tissue>
    </source>
</reference>
<proteinExistence type="predicted"/>
<keyword evidence="3" id="KW-0479">Metal-binding</keyword>
<feature type="region of interest" description="Disordered" evidence="8">
    <location>
        <begin position="1"/>
        <end position="22"/>
    </location>
</feature>
<keyword evidence="4" id="KW-0677">Repeat</keyword>
<evidence type="ECO:0000259" key="9">
    <source>
        <dbReference type="PROSITE" id="PS51873"/>
    </source>
</evidence>
<dbReference type="Pfam" id="PF26200">
    <property type="entry name" value="Rcat_RNF216"/>
    <property type="match status" value="1"/>
</dbReference>
<dbReference type="PROSITE" id="PS51873">
    <property type="entry name" value="TRIAD"/>
    <property type="match status" value="1"/>
</dbReference>
<dbReference type="InterPro" id="IPR002867">
    <property type="entry name" value="IBR_dom"/>
</dbReference>
<keyword evidence="5" id="KW-0863">Zinc-finger</keyword>
<organism evidence="10 11">
    <name type="scientific">Pinctada imbricata</name>
    <name type="common">Atlantic pearl-oyster</name>
    <name type="synonym">Pinctada martensii</name>
    <dbReference type="NCBI Taxonomy" id="66713"/>
    <lineage>
        <taxon>Eukaryota</taxon>
        <taxon>Metazoa</taxon>
        <taxon>Spiralia</taxon>
        <taxon>Lophotrochozoa</taxon>
        <taxon>Mollusca</taxon>
        <taxon>Bivalvia</taxon>
        <taxon>Autobranchia</taxon>
        <taxon>Pteriomorphia</taxon>
        <taxon>Pterioida</taxon>
        <taxon>Pterioidea</taxon>
        <taxon>Pteriidae</taxon>
        <taxon>Pinctada</taxon>
    </lineage>
</organism>
<dbReference type="PANTHER" id="PTHR22770:SF47">
    <property type="entry name" value="E3 UBIQUITIN-PROTEIN LIGASE RNF216"/>
    <property type="match status" value="1"/>
</dbReference>
<dbReference type="CDD" id="cd16630">
    <property type="entry name" value="RING-HC_RBR_RNF216"/>
    <property type="match status" value="1"/>
</dbReference>
<evidence type="ECO:0000256" key="8">
    <source>
        <dbReference type="SAM" id="MobiDB-lite"/>
    </source>
</evidence>
<dbReference type="Gene3D" id="1.20.120.1750">
    <property type="match status" value="1"/>
</dbReference>
<evidence type="ECO:0000256" key="4">
    <source>
        <dbReference type="ARBA" id="ARBA00022737"/>
    </source>
</evidence>
<dbReference type="CDD" id="cd14279">
    <property type="entry name" value="CUE"/>
    <property type="match status" value="1"/>
</dbReference>
<dbReference type="SMART" id="SM00647">
    <property type="entry name" value="IBR"/>
    <property type="match status" value="1"/>
</dbReference>
<dbReference type="Pfam" id="PF26191">
    <property type="entry name" value="RING-HC_RBR_RNF216"/>
    <property type="match status" value="1"/>
</dbReference>
<evidence type="ECO:0000256" key="2">
    <source>
        <dbReference type="ARBA" id="ARBA00022679"/>
    </source>
</evidence>
<dbReference type="PANTHER" id="PTHR22770">
    <property type="entry name" value="UBIQUITIN CONJUGATING ENZYME 7 INTERACTING PROTEIN-RELATED"/>
    <property type="match status" value="1"/>
</dbReference>
<comment type="caution">
    <text evidence="10">The sequence shown here is derived from an EMBL/GenBank/DDBJ whole genome shotgun (WGS) entry which is preliminary data.</text>
</comment>
<evidence type="ECO:0000313" key="10">
    <source>
        <dbReference type="EMBL" id="KAK3093829.1"/>
    </source>
</evidence>
<dbReference type="CDD" id="cd20339">
    <property type="entry name" value="BRcat_RBR_RNF216"/>
    <property type="match status" value="1"/>
</dbReference>
<name>A0AA88XXI4_PINIB</name>
<dbReference type="Proteomes" id="UP001186944">
    <property type="component" value="Unassembled WGS sequence"/>
</dbReference>
<keyword evidence="7" id="KW-0862">Zinc</keyword>
<keyword evidence="11" id="KW-1185">Reference proteome</keyword>
<dbReference type="EMBL" id="VSWD01000009">
    <property type="protein sequence ID" value="KAK3093829.1"/>
    <property type="molecule type" value="Genomic_DNA"/>
</dbReference>
<protein>
    <recommendedName>
        <fullName evidence="9">RING-type domain-containing protein</fullName>
    </recommendedName>
</protein>
<evidence type="ECO:0000313" key="11">
    <source>
        <dbReference type="Proteomes" id="UP001186944"/>
    </source>
</evidence>
<feature type="compositionally biased region" description="Basic and acidic residues" evidence="8">
    <location>
        <begin position="153"/>
        <end position="167"/>
    </location>
</feature>
<feature type="region of interest" description="Disordered" evidence="8">
    <location>
        <begin position="148"/>
        <end position="169"/>
    </location>
</feature>
<dbReference type="InterPro" id="IPR051628">
    <property type="entry name" value="LUBAC_E3_Ligases"/>
</dbReference>
<comment type="pathway">
    <text evidence="1">Protein modification; protein ubiquitination.</text>
</comment>
<feature type="domain" description="RING-type" evidence="9">
    <location>
        <begin position="577"/>
        <end position="791"/>
    </location>
</feature>
<sequence>MENNDEPSSPKRRKLSTSGVIENDRRSQISMIVLELRYTDLEHEYGDILDEDTEPYLQEEKSKDRNVDNLRNGDKTPEVEEETDEGYVSGLTPVSLTKIHSVLQDAKFIAEIVSGVQVQEVYEKLQKRRKDLNRIDIVTNELLEGMTQQTVKEQNKDKRNSPVKEGKSSPSLIEDLVSVIDKTMMNLPLLPLTAEEITTLLEKHKDRSDRVDFVVSQVFIKHYKKREHQKEDLVADMLKILSEIPGADPGEVYSVLERNERDVNRIEKTIGMLKNKNDPNTSVVKEDSFTKNPELQRDPLFRDMRVIAKVLPHKDRNEIYAFLEAHYDKKNRIKLVIEEMMKDSDSQSIPGSVDTTHDGETKAATWMARTIQDEVDELREIFPDCDPNYLYDQLEQHQDDKDRVKNIAMKMFDKKNYPRLKDVLELQKKESVKRRFRNMEFDMTNFLEKFPNPFETFQNEEKQMNDNYKEHALKQLLTDYRNLKKGYVKQILESHNHHYYPSRKQIEHEIPYVSYYSKRFREVDRTPGKDTEMPETPDEFFFHEKLFLEHEQEIKDFLAEQKSMKELRLMEAKENGDVMECGCCYDDECLFEDMVACEDGHLFCRDCIKRSSEVVIGQGKTLFPCISGTCEYKFPLMVLQNILPSNMFSIILKKMQEEEIKMADIPDLVSCPFCNFATIMPDETDKVFKCLNPECLKESCRLCKELNHVPLRCNEVEKRGETDMRTYIESRLTEAMLRKCHRCNKYFVKEFGCNKMTCTCGATSCYVCRAEDIDYDHFDGREGRERCTNEGDMNKLHREEMEKAALEAKAQYLLDHPEATEMELKYDPLKHLDGCKFP</sequence>
<dbReference type="CDD" id="cd20353">
    <property type="entry name" value="Rcat_RBR_RNF216"/>
    <property type="match status" value="1"/>
</dbReference>
<keyword evidence="2" id="KW-0808">Transferase</keyword>
<dbReference type="Pfam" id="PF26112">
    <property type="entry name" value="UBA_RNF216"/>
    <property type="match status" value="1"/>
</dbReference>
<feature type="region of interest" description="Disordered" evidence="8">
    <location>
        <begin position="50"/>
        <end position="86"/>
    </location>
</feature>
<evidence type="ECO:0000256" key="6">
    <source>
        <dbReference type="ARBA" id="ARBA00022786"/>
    </source>
</evidence>
<evidence type="ECO:0000256" key="7">
    <source>
        <dbReference type="ARBA" id="ARBA00022833"/>
    </source>
</evidence>
<dbReference type="GO" id="GO:0016740">
    <property type="term" value="F:transferase activity"/>
    <property type="evidence" value="ECO:0007669"/>
    <property type="project" value="UniProtKB-KW"/>
</dbReference>